<dbReference type="InterPro" id="IPR019734">
    <property type="entry name" value="TPR_rpt"/>
</dbReference>
<comment type="caution">
    <text evidence="5">The sequence shown here is derived from an EMBL/GenBank/DDBJ whole genome shotgun (WGS) entry which is preliminary data.</text>
</comment>
<sequence length="418" mass="47076">MQRLLLSIVLSLFISWVEAQPGNSVAIGKIDSIDSKKLHEKRAIWIHVPESAKSDPKKKYPVVYLLDAEWNFASTASTISFLSSVNGNNFWPEAILVGIVNTNRKRDLTPTHVVGGLWIDNATSSVSGGGETFMAFIEQELIPHIDSTYPTTPYRILVGHSLGGLMVINALLHHKTLFKGYIAIDPSMWWDNQRLLQEVEGALKATSYSGISLFLAMAHTQPGEMDTLRLQNDTTSGTLHPRSILKLANYLMAKRQNGLQASFKYYDQDTHSSVPLIATYDALHFLFKDYPLTLKDSYYSDPTFDFTSFLKAHFENLTSEYGMTDANGKTLLPPEALVNNLAYYLFNEKKQFDRAEALFAMNLKNYPESFLAYNFLGDLYKAKGDKSRAVASYKKSLSIKETSEVRIKLEKAEQMVIH</sequence>
<dbReference type="EMBL" id="WPIN01000010">
    <property type="protein sequence ID" value="MVM33294.1"/>
    <property type="molecule type" value="Genomic_DNA"/>
</dbReference>
<dbReference type="InterPro" id="IPR000801">
    <property type="entry name" value="Esterase-like"/>
</dbReference>
<evidence type="ECO:0000256" key="1">
    <source>
        <dbReference type="ARBA" id="ARBA00005622"/>
    </source>
</evidence>
<dbReference type="PROSITE" id="PS50005">
    <property type="entry name" value="TPR"/>
    <property type="match status" value="1"/>
</dbReference>
<dbReference type="InterPro" id="IPR011990">
    <property type="entry name" value="TPR-like_helical_dom_sf"/>
</dbReference>
<evidence type="ECO:0000313" key="6">
    <source>
        <dbReference type="Proteomes" id="UP000436006"/>
    </source>
</evidence>
<dbReference type="AlphaFoldDB" id="A0A7K1SHW3"/>
<keyword evidence="3" id="KW-0802">TPR repeat</keyword>
<keyword evidence="4" id="KW-0732">Signal</keyword>
<keyword evidence="2 5" id="KW-0378">Hydrolase</keyword>
<feature type="signal peptide" evidence="4">
    <location>
        <begin position="1"/>
        <end position="19"/>
    </location>
</feature>
<organism evidence="5 6">
    <name type="scientific">Spirosoma arboris</name>
    <dbReference type="NCBI Taxonomy" id="2682092"/>
    <lineage>
        <taxon>Bacteria</taxon>
        <taxon>Pseudomonadati</taxon>
        <taxon>Bacteroidota</taxon>
        <taxon>Cytophagia</taxon>
        <taxon>Cytophagales</taxon>
        <taxon>Cytophagaceae</taxon>
        <taxon>Spirosoma</taxon>
    </lineage>
</organism>
<evidence type="ECO:0000256" key="3">
    <source>
        <dbReference type="PROSITE-ProRule" id="PRU00339"/>
    </source>
</evidence>
<dbReference type="PANTHER" id="PTHR40841">
    <property type="entry name" value="SIDEROPHORE TRIACETYLFUSARININE C ESTERASE"/>
    <property type="match status" value="1"/>
</dbReference>
<dbReference type="SMART" id="SM00028">
    <property type="entry name" value="TPR"/>
    <property type="match status" value="1"/>
</dbReference>
<comment type="similarity">
    <text evidence="1">Belongs to the esterase D family.</text>
</comment>
<proteinExistence type="inferred from homology"/>
<keyword evidence="6" id="KW-1185">Reference proteome</keyword>
<name>A0A7K1SHW3_9BACT</name>
<dbReference type="Gene3D" id="1.25.40.10">
    <property type="entry name" value="Tetratricopeptide repeat domain"/>
    <property type="match status" value="1"/>
</dbReference>
<dbReference type="Proteomes" id="UP000436006">
    <property type="component" value="Unassembled WGS sequence"/>
</dbReference>
<dbReference type="Pfam" id="PF00756">
    <property type="entry name" value="Esterase"/>
    <property type="match status" value="1"/>
</dbReference>
<dbReference type="SUPFAM" id="SSF53474">
    <property type="entry name" value="alpha/beta-Hydrolases"/>
    <property type="match status" value="1"/>
</dbReference>
<dbReference type="RefSeq" id="WP_157588009.1">
    <property type="nucleotide sequence ID" value="NZ_WPIN01000010.1"/>
</dbReference>
<dbReference type="InterPro" id="IPR029058">
    <property type="entry name" value="AB_hydrolase_fold"/>
</dbReference>
<reference evidence="5 6" key="1">
    <citation type="submission" date="2019-12" db="EMBL/GenBank/DDBJ databases">
        <title>Spirosoma sp. HMF4905 genome sequencing and assembly.</title>
        <authorList>
            <person name="Kang H."/>
            <person name="Cha I."/>
            <person name="Kim H."/>
            <person name="Joh K."/>
        </authorList>
    </citation>
    <scope>NUCLEOTIDE SEQUENCE [LARGE SCALE GENOMIC DNA]</scope>
    <source>
        <strain evidence="5 6">HMF4905</strain>
    </source>
</reference>
<dbReference type="SUPFAM" id="SSF48452">
    <property type="entry name" value="TPR-like"/>
    <property type="match status" value="1"/>
</dbReference>
<feature type="repeat" description="TPR" evidence="3">
    <location>
        <begin position="370"/>
        <end position="403"/>
    </location>
</feature>
<dbReference type="InterPro" id="IPR052558">
    <property type="entry name" value="Siderophore_Hydrolase_D"/>
</dbReference>
<dbReference type="Gene3D" id="3.40.50.1820">
    <property type="entry name" value="alpha/beta hydrolase"/>
    <property type="match status" value="1"/>
</dbReference>
<protein>
    <submittedName>
        <fullName evidence="5">Alpha/beta hydrolase</fullName>
    </submittedName>
</protein>
<evidence type="ECO:0000313" key="5">
    <source>
        <dbReference type="EMBL" id="MVM33294.1"/>
    </source>
</evidence>
<dbReference type="GO" id="GO:0016788">
    <property type="term" value="F:hydrolase activity, acting on ester bonds"/>
    <property type="evidence" value="ECO:0007669"/>
    <property type="project" value="TreeGrafter"/>
</dbReference>
<feature type="chain" id="PRO_5029808342" evidence="4">
    <location>
        <begin position="20"/>
        <end position="418"/>
    </location>
</feature>
<gene>
    <name evidence="5" type="ORF">GO755_24860</name>
</gene>
<evidence type="ECO:0000256" key="2">
    <source>
        <dbReference type="ARBA" id="ARBA00022801"/>
    </source>
</evidence>
<accession>A0A7K1SHW3</accession>
<dbReference type="PANTHER" id="PTHR40841:SF2">
    <property type="entry name" value="SIDEROPHORE-DEGRADING ESTERASE (EUROFUNG)"/>
    <property type="match status" value="1"/>
</dbReference>
<evidence type="ECO:0000256" key="4">
    <source>
        <dbReference type="SAM" id="SignalP"/>
    </source>
</evidence>